<sequence>MINDCISINLEEGRNFDKLKIALAIRDSTYEDGLGCSLLENEVLEDCEGCSLNYICHKVESIAKDYTDKTTKVISSFNF</sequence>
<accession>A0A3R5U5E9</accession>
<keyword evidence="2" id="KW-1185">Reference proteome</keyword>
<reference evidence="1 2" key="1">
    <citation type="submission" date="2018-01" db="EMBL/GenBank/DDBJ databases">
        <title>Genome Sequencing and Assembly of Anaerobacter polyendosporus strain CT4.</title>
        <authorList>
            <person name="Tachaapaikoon C."/>
            <person name="Sutheeworapong S."/>
            <person name="Jenjaroenpun P."/>
            <person name="Wongsurawat T."/>
            <person name="Nookeaw I."/>
            <person name="Cheawchanlertfa P."/>
            <person name="Kosugi A."/>
            <person name="Cheevadhanarak S."/>
            <person name="Ratanakhanokchai K."/>
        </authorList>
    </citation>
    <scope>NUCLEOTIDE SEQUENCE [LARGE SCALE GENOMIC DNA]</scope>
    <source>
        <strain evidence="1 2">CT4</strain>
    </source>
</reference>
<evidence type="ECO:0000313" key="2">
    <source>
        <dbReference type="Proteomes" id="UP000286268"/>
    </source>
</evidence>
<gene>
    <name evidence="1" type="ORF">C1I91_10940</name>
</gene>
<dbReference type="AlphaFoldDB" id="A0A3R5U5E9"/>
<dbReference type="RefSeq" id="WP_128212918.1">
    <property type="nucleotide sequence ID" value="NZ_CP025746.1"/>
</dbReference>
<dbReference type="EMBL" id="CP025746">
    <property type="protein sequence ID" value="QAA32126.1"/>
    <property type="molecule type" value="Genomic_DNA"/>
</dbReference>
<dbReference type="Proteomes" id="UP000286268">
    <property type="component" value="Chromosome"/>
</dbReference>
<evidence type="ECO:0000313" key="1">
    <source>
        <dbReference type="EMBL" id="QAA32126.1"/>
    </source>
</evidence>
<name>A0A3R5U5E9_9CLOT</name>
<dbReference type="OrthoDB" id="1931247at2"/>
<proteinExistence type="predicted"/>
<organism evidence="1 2">
    <name type="scientific">Clostridium manihotivorum</name>
    <dbReference type="NCBI Taxonomy" id="2320868"/>
    <lineage>
        <taxon>Bacteria</taxon>
        <taxon>Bacillati</taxon>
        <taxon>Bacillota</taxon>
        <taxon>Clostridia</taxon>
        <taxon>Eubacteriales</taxon>
        <taxon>Clostridiaceae</taxon>
        <taxon>Clostridium</taxon>
    </lineage>
</organism>
<protein>
    <submittedName>
        <fullName evidence="1">Uncharacterized protein</fullName>
    </submittedName>
</protein>
<dbReference type="KEGG" id="cmah:C1I91_10940"/>